<feature type="region of interest" description="Disordered" evidence="1">
    <location>
        <begin position="87"/>
        <end position="108"/>
    </location>
</feature>
<dbReference type="Gene3D" id="2.40.70.10">
    <property type="entry name" value="Acid Proteases"/>
    <property type="match status" value="1"/>
</dbReference>
<sequence>MAEDERMEATSVCFEGEALAWFHWEKKRRKLTNWDGLKVMMLERFRPSQEGSMEEKFFGPPAREFTQLNPRSLTILNPNPISAFPYSNSPTTSKPGGQRFLPTGKASNPPFKRLSEAELQLKKEKGLCFRCDEKYTVGHRCKNKELQVLLVQEGDEWEVEEGIEGEASTEEGNEVGEVVELSLNSVVGLTPPRTMKVKGKIAAQEVVILIDCGASHNFISTELVQKLGLPRTATNGYGVIMGTRIGSAGRRCVQRCSAGNATHED</sequence>
<evidence type="ECO:0000313" key="3">
    <source>
        <dbReference type="Proteomes" id="UP001604336"/>
    </source>
</evidence>
<reference evidence="3" key="1">
    <citation type="submission" date="2024-07" db="EMBL/GenBank/DDBJ databases">
        <title>Two chromosome-level genome assemblies of Korean endemic species Abeliophyllum distichum and Forsythia ovata (Oleaceae).</title>
        <authorList>
            <person name="Jang H."/>
        </authorList>
    </citation>
    <scope>NUCLEOTIDE SEQUENCE [LARGE SCALE GENOMIC DNA]</scope>
</reference>
<keyword evidence="3" id="KW-1185">Reference proteome</keyword>
<gene>
    <name evidence="2" type="ORF">Adt_37689</name>
</gene>
<dbReference type="Pfam" id="PF13650">
    <property type="entry name" value="Asp_protease_2"/>
    <property type="match status" value="1"/>
</dbReference>
<evidence type="ECO:0000256" key="1">
    <source>
        <dbReference type="SAM" id="MobiDB-lite"/>
    </source>
</evidence>
<name>A0ABD1Q1R0_9LAMI</name>
<dbReference type="InterPro" id="IPR021109">
    <property type="entry name" value="Peptidase_aspartic_dom_sf"/>
</dbReference>
<dbReference type="EMBL" id="JBFOLK010000012">
    <property type="protein sequence ID" value="KAL2469553.1"/>
    <property type="molecule type" value="Genomic_DNA"/>
</dbReference>
<proteinExistence type="predicted"/>
<organism evidence="2 3">
    <name type="scientific">Abeliophyllum distichum</name>
    <dbReference type="NCBI Taxonomy" id="126358"/>
    <lineage>
        <taxon>Eukaryota</taxon>
        <taxon>Viridiplantae</taxon>
        <taxon>Streptophyta</taxon>
        <taxon>Embryophyta</taxon>
        <taxon>Tracheophyta</taxon>
        <taxon>Spermatophyta</taxon>
        <taxon>Magnoliopsida</taxon>
        <taxon>eudicotyledons</taxon>
        <taxon>Gunneridae</taxon>
        <taxon>Pentapetalae</taxon>
        <taxon>asterids</taxon>
        <taxon>lamiids</taxon>
        <taxon>Lamiales</taxon>
        <taxon>Oleaceae</taxon>
        <taxon>Forsythieae</taxon>
        <taxon>Abeliophyllum</taxon>
    </lineage>
</organism>
<accession>A0ABD1Q1R0</accession>
<protein>
    <submittedName>
        <fullName evidence="2">Ty3-gypsy retrotransposon protein</fullName>
    </submittedName>
</protein>
<dbReference type="CDD" id="cd00303">
    <property type="entry name" value="retropepsin_like"/>
    <property type="match status" value="1"/>
</dbReference>
<dbReference type="SUPFAM" id="SSF50630">
    <property type="entry name" value="Acid proteases"/>
    <property type="match status" value="1"/>
</dbReference>
<comment type="caution">
    <text evidence="2">The sequence shown here is derived from an EMBL/GenBank/DDBJ whole genome shotgun (WGS) entry which is preliminary data.</text>
</comment>
<dbReference type="Proteomes" id="UP001604336">
    <property type="component" value="Unassembled WGS sequence"/>
</dbReference>
<evidence type="ECO:0000313" key="2">
    <source>
        <dbReference type="EMBL" id="KAL2469553.1"/>
    </source>
</evidence>
<dbReference type="AlphaFoldDB" id="A0ABD1Q1R0"/>